<feature type="region of interest" description="Disordered" evidence="6">
    <location>
        <begin position="689"/>
        <end position="719"/>
    </location>
</feature>
<feature type="active site" evidence="5">
    <location>
        <position position="379"/>
    </location>
</feature>
<dbReference type="GO" id="GO:0044027">
    <property type="term" value="P:negative regulation of gene expression via chromosomal CpG island methylation"/>
    <property type="evidence" value="ECO:0007669"/>
    <property type="project" value="TreeGrafter"/>
</dbReference>
<comment type="caution">
    <text evidence="7">The sequence shown here is derived from an EMBL/GenBank/DDBJ whole genome shotgun (WGS) entry which is preliminary data.</text>
</comment>
<keyword evidence="8" id="KW-1185">Reference proteome</keyword>
<feature type="compositionally biased region" description="Acidic residues" evidence="6">
    <location>
        <begin position="36"/>
        <end position="54"/>
    </location>
</feature>
<evidence type="ECO:0000256" key="5">
    <source>
        <dbReference type="PROSITE-ProRule" id="PRU01016"/>
    </source>
</evidence>
<evidence type="ECO:0000256" key="6">
    <source>
        <dbReference type="SAM" id="MobiDB-lite"/>
    </source>
</evidence>
<dbReference type="Pfam" id="PF00145">
    <property type="entry name" value="DNA_methylase"/>
    <property type="match status" value="2"/>
</dbReference>
<reference evidence="7" key="1">
    <citation type="submission" date="2022-10" db="EMBL/GenBank/DDBJ databases">
        <title>Tapping the CABI collections for fungal endophytes: first genome assemblies for Collariella, Neodidymelliopsis, Ascochyta clinopodiicola, Didymella pomorum, Didymosphaeria variabile, Neocosmospora piperis and Neocucurbitaria cava.</title>
        <authorList>
            <person name="Hill R."/>
        </authorList>
    </citation>
    <scope>NUCLEOTIDE SEQUENCE</scope>
    <source>
        <strain evidence="7">IMI 356814</strain>
    </source>
</reference>
<evidence type="ECO:0000313" key="7">
    <source>
        <dbReference type="EMBL" id="KAJ4369208.1"/>
    </source>
</evidence>
<dbReference type="EC" id="2.1.1.37" evidence="1"/>
<dbReference type="Proteomes" id="UP001140560">
    <property type="component" value="Unassembled WGS sequence"/>
</dbReference>
<dbReference type="InterPro" id="IPR029063">
    <property type="entry name" value="SAM-dependent_MTases_sf"/>
</dbReference>
<keyword evidence="2 5" id="KW-0489">Methyltransferase</keyword>
<proteinExistence type="inferred from homology"/>
<feature type="region of interest" description="Disordered" evidence="6">
    <location>
        <begin position="24"/>
        <end position="54"/>
    </location>
</feature>
<dbReference type="AlphaFoldDB" id="A0A9W9CLI0"/>
<dbReference type="GO" id="GO:0005634">
    <property type="term" value="C:nucleus"/>
    <property type="evidence" value="ECO:0007669"/>
    <property type="project" value="TreeGrafter"/>
</dbReference>
<evidence type="ECO:0000256" key="1">
    <source>
        <dbReference type="ARBA" id="ARBA00011975"/>
    </source>
</evidence>
<dbReference type="PRINTS" id="PR00105">
    <property type="entry name" value="C5METTRFRASE"/>
</dbReference>
<sequence>MSGSSLEDAISFIDDEADLAAYYEQDEVDVQRYDSDDATDEDEDDSVLGSDDDEDITIYEKAPPAFEPSPETFELPSLSHKCGFIRPGSVIELRDHSGRKSNHLLSGDFFLVQSIVEDVQTEEVVLKGYRMRRVDYLQPLFNRKLNDLFMLIEVKEGDSRPRFIQALSDIDPQEVIRVRRCVFTHLDDQRLSPAHVNRQIKPGLRTENEKREWIFHHGALVCRWVYVVEHDHNKKSYGGEARRMFQREVANFSQSNDSSQPSRPSQPSSASSSSTSQGTQRQKCPQTHSKSANRFQHFPEKCDQYTLGDGYCGAGGVSEGARQAGFRIKWGLEKDAAAMEAYKANFPGTMHLEMDAHDFMDMATRSLHRCDHLHMSCPCCFWSQAHTNEGKNDEANIMTLFTVEAWLHKLKPRTFSLEQADGLIKLAKHRMFFRILLNGILNRGYHVRWKVQDQAWFGIAQHRRRLIFVGAKIGTALPPFPNPIHGPKGTGLKRYVTVEDALRPLERQAHSLRHDPYHKPDLERRVDGEKYDPHVNLARCITTSGGDNVHYSGARAYTCRELSQLQGLPTTFHFAGSVSEARKQCGNVWPAKSNKIYFQLWAAHMEAFDNGFINAEDEVLDLFDFLEKKGIMIPKPEPIEIDLFNTPPPVRRSSGVPEYRYLHHIEKTIEPRIPLQLWSKRKALDPLPQQRRRRNNALLPVNFSRSRRRSTSEDRRGVTVIPRKKRRNWSSDDDGIITVDDSD</sequence>
<name>A0A9W9CLI0_9PLEO</name>
<keyword evidence="3 5" id="KW-0808">Transferase</keyword>
<comment type="similarity">
    <text evidence="5">Belongs to the class I-like SAM-binding methyltransferase superfamily. C5-methyltransferase family.</text>
</comment>
<dbReference type="InterPro" id="IPR050390">
    <property type="entry name" value="C5-Methyltransferase"/>
</dbReference>
<dbReference type="Gene3D" id="3.40.50.150">
    <property type="entry name" value="Vaccinia Virus protein VP39"/>
    <property type="match status" value="1"/>
</dbReference>
<protein>
    <recommendedName>
        <fullName evidence="1">DNA (cytosine-5-)-methyltransferase</fullName>
        <ecNumber evidence="1">2.1.1.37</ecNumber>
    </recommendedName>
</protein>
<dbReference type="InterPro" id="IPR001525">
    <property type="entry name" value="C5_MeTfrase"/>
</dbReference>
<dbReference type="OrthoDB" id="414133at2759"/>
<dbReference type="GO" id="GO:0003677">
    <property type="term" value="F:DNA binding"/>
    <property type="evidence" value="ECO:0007669"/>
    <property type="project" value="TreeGrafter"/>
</dbReference>
<gene>
    <name evidence="7" type="ORF">N0V83_006293</name>
</gene>
<dbReference type="SUPFAM" id="SSF53335">
    <property type="entry name" value="S-adenosyl-L-methionine-dependent methyltransferases"/>
    <property type="match status" value="1"/>
</dbReference>
<feature type="compositionally biased region" description="Polar residues" evidence="6">
    <location>
        <begin position="278"/>
        <end position="292"/>
    </location>
</feature>
<dbReference type="PROSITE" id="PS51679">
    <property type="entry name" value="SAM_MT_C5"/>
    <property type="match status" value="1"/>
</dbReference>
<dbReference type="Gene3D" id="3.90.120.10">
    <property type="entry name" value="DNA Methylase, subunit A, domain 2"/>
    <property type="match status" value="1"/>
</dbReference>
<dbReference type="PANTHER" id="PTHR10629:SF52">
    <property type="entry name" value="DNA (CYTOSINE-5)-METHYLTRANSFERASE 1"/>
    <property type="match status" value="1"/>
</dbReference>
<evidence type="ECO:0000313" key="8">
    <source>
        <dbReference type="Proteomes" id="UP001140560"/>
    </source>
</evidence>
<dbReference type="EMBL" id="JAPEUY010000010">
    <property type="protein sequence ID" value="KAJ4369208.1"/>
    <property type="molecule type" value="Genomic_DNA"/>
</dbReference>
<feature type="compositionally biased region" description="Low complexity" evidence="6">
    <location>
        <begin position="253"/>
        <end position="277"/>
    </location>
</feature>
<evidence type="ECO:0000256" key="3">
    <source>
        <dbReference type="ARBA" id="ARBA00022679"/>
    </source>
</evidence>
<feature type="region of interest" description="Disordered" evidence="6">
    <location>
        <begin position="251"/>
        <end position="292"/>
    </location>
</feature>
<keyword evidence="4 5" id="KW-0949">S-adenosyl-L-methionine</keyword>
<evidence type="ECO:0000256" key="4">
    <source>
        <dbReference type="ARBA" id="ARBA00022691"/>
    </source>
</evidence>
<organism evidence="7 8">
    <name type="scientific">Neocucurbitaria cava</name>
    <dbReference type="NCBI Taxonomy" id="798079"/>
    <lineage>
        <taxon>Eukaryota</taxon>
        <taxon>Fungi</taxon>
        <taxon>Dikarya</taxon>
        <taxon>Ascomycota</taxon>
        <taxon>Pezizomycotina</taxon>
        <taxon>Dothideomycetes</taxon>
        <taxon>Pleosporomycetidae</taxon>
        <taxon>Pleosporales</taxon>
        <taxon>Pleosporineae</taxon>
        <taxon>Cucurbitariaceae</taxon>
        <taxon>Neocucurbitaria</taxon>
    </lineage>
</organism>
<accession>A0A9W9CLI0</accession>
<dbReference type="GO" id="GO:0003886">
    <property type="term" value="F:DNA (cytosine-5-)-methyltransferase activity"/>
    <property type="evidence" value="ECO:0007669"/>
    <property type="project" value="UniProtKB-EC"/>
</dbReference>
<dbReference type="GO" id="GO:0032259">
    <property type="term" value="P:methylation"/>
    <property type="evidence" value="ECO:0007669"/>
    <property type="project" value="UniProtKB-KW"/>
</dbReference>
<dbReference type="PANTHER" id="PTHR10629">
    <property type="entry name" value="CYTOSINE-SPECIFIC METHYLTRANSFERASE"/>
    <property type="match status" value="1"/>
</dbReference>
<evidence type="ECO:0000256" key="2">
    <source>
        <dbReference type="ARBA" id="ARBA00022603"/>
    </source>
</evidence>